<organism evidence="2">
    <name type="scientific">viral metagenome</name>
    <dbReference type="NCBI Taxonomy" id="1070528"/>
    <lineage>
        <taxon>unclassified sequences</taxon>
        <taxon>metagenomes</taxon>
        <taxon>organismal metagenomes</taxon>
    </lineage>
</organism>
<reference evidence="2" key="1">
    <citation type="journal article" date="2020" name="Nature">
        <title>Giant virus diversity and host interactions through global metagenomics.</title>
        <authorList>
            <person name="Schulz F."/>
            <person name="Roux S."/>
            <person name="Paez-Espino D."/>
            <person name="Jungbluth S."/>
            <person name="Walsh D.A."/>
            <person name="Denef V.J."/>
            <person name="McMahon K.D."/>
            <person name="Konstantinidis K.T."/>
            <person name="Eloe-Fadrosh E.A."/>
            <person name="Kyrpides N.C."/>
            <person name="Woyke T."/>
        </authorList>
    </citation>
    <scope>NUCLEOTIDE SEQUENCE</scope>
    <source>
        <strain evidence="2">GVMAG-M-3300020192-26</strain>
    </source>
</reference>
<sequence length="146" mass="17249">MERVKQIANIQKTRKIEEIKKYIEENIDDDHLTEETKIELGKKYDELTLDSEIWRINNDVHFMVQRDKNILTGNDRWNLQKKFKGDAYMTAIGAIVFPLVTFFGSEKEVVGVKFCQLISAMMGLTGLYFLIYNKLRLKYGTWRVDF</sequence>
<name>A0A6C0C962_9ZZZZ</name>
<protein>
    <submittedName>
        <fullName evidence="2">Uncharacterized protein</fullName>
    </submittedName>
</protein>
<feature type="transmembrane region" description="Helical" evidence="1">
    <location>
        <begin position="86"/>
        <end position="104"/>
    </location>
</feature>
<keyword evidence="1" id="KW-0472">Membrane</keyword>
<keyword evidence="1" id="KW-1133">Transmembrane helix</keyword>
<proteinExistence type="predicted"/>
<feature type="transmembrane region" description="Helical" evidence="1">
    <location>
        <begin position="110"/>
        <end position="131"/>
    </location>
</feature>
<dbReference type="AlphaFoldDB" id="A0A6C0C962"/>
<dbReference type="EMBL" id="MN739352">
    <property type="protein sequence ID" value="QHT00024.1"/>
    <property type="molecule type" value="Genomic_DNA"/>
</dbReference>
<accession>A0A6C0C962</accession>
<keyword evidence="1" id="KW-0812">Transmembrane</keyword>
<evidence type="ECO:0000256" key="1">
    <source>
        <dbReference type="SAM" id="Phobius"/>
    </source>
</evidence>
<evidence type="ECO:0000313" key="2">
    <source>
        <dbReference type="EMBL" id="QHT00024.1"/>
    </source>
</evidence>